<sequence length="237" mass="25554">MLLLKIILLTLLAGMSMPLGAMLARAEKIHPRWLEQELRHSIIAFGGGALLSAVALVLVPDGVQHLPTEVALYWFLLGGLVFMLLDVLLNRFKTSASQLVAMLSDFIPESIALGAAFALGGSNGLLLALLIALQNLPEGFNAFRELRHSSHYPANRIILMFTMMALLGPLAGVVSYVWLADYPAVVSSTMLFAAGGILYSVFQDIAPQARLKRHWGPPMGAVFGFAFGILGHMMLAA</sequence>
<evidence type="ECO:0000256" key="1">
    <source>
        <dbReference type="SAM" id="Phobius"/>
    </source>
</evidence>
<evidence type="ECO:0000313" key="2">
    <source>
        <dbReference type="EMBL" id="MBA4500965.1"/>
    </source>
</evidence>
<feature type="transmembrane region" description="Helical" evidence="1">
    <location>
        <begin position="110"/>
        <end position="136"/>
    </location>
</feature>
<dbReference type="AlphaFoldDB" id="A0A7W1WVE9"/>
<dbReference type="EMBL" id="JACEMT010000030">
    <property type="protein sequence ID" value="MBA4500965.1"/>
    <property type="molecule type" value="Genomic_DNA"/>
</dbReference>
<dbReference type="Proteomes" id="UP000538931">
    <property type="component" value="Unassembled WGS sequence"/>
</dbReference>
<name>A0A7W1WVE9_9GAMM</name>
<feature type="transmembrane region" description="Helical" evidence="1">
    <location>
        <begin position="184"/>
        <end position="202"/>
    </location>
</feature>
<keyword evidence="1" id="KW-1133">Transmembrane helix</keyword>
<keyword evidence="1" id="KW-0812">Transmembrane</keyword>
<keyword evidence="3" id="KW-1185">Reference proteome</keyword>
<feature type="transmembrane region" description="Helical" evidence="1">
    <location>
        <begin position="214"/>
        <end position="235"/>
    </location>
</feature>
<gene>
    <name evidence="2" type="ORF">H1S06_01105</name>
</gene>
<accession>A0A7W1WVE9</accession>
<feature type="transmembrane region" description="Helical" evidence="1">
    <location>
        <begin position="71"/>
        <end position="90"/>
    </location>
</feature>
<reference evidence="2 3" key="1">
    <citation type="submission" date="2020-07" db="EMBL/GenBank/DDBJ databases">
        <title>Bacterium isolated from marien macroalgae.</title>
        <authorList>
            <person name="Zhu K."/>
            <person name="Lu D."/>
            <person name="Du Z."/>
        </authorList>
    </citation>
    <scope>NUCLEOTIDE SEQUENCE [LARGE SCALE GENOMIC DNA]</scope>
    <source>
        <strain evidence="2 3">3-1745</strain>
    </source>
</reference>
<proteinExistence type="predicted"/>
<feature type="transmembrane region" description="Helical" evidence="1">
    <location>
        <begin position="157"/>
        <end position="178"/>
    </location>
</feature>
<keyword evidence="1" id="KW-0472">Membrane</keyword>
<organism evidence="2 3">
    <name type="scientific">Marinobacterium marinum</name>
    <dbReference type="NCBI Taxonomy" id="2756129"/>
    <lineage>
        <taxon>Bacteria</taxon>
        <taxon>Pseudomonadati</taxon>
        <taxon>Pseudomonadota</taxon>
        <taxon>Gammaproteobacteria</taxon>
        <taxon>Oceanospirillales</taxon>
        <taxon>Oceanospirillaceae</taxon>
        <taxon>Marinobacterium</taxon>
    </lineage>
</organism>
<feature type="transmembrane region" description="Helical" evidence="1">
    <location>
        <begin position="42"/>
        <end position="59"/>
    </location>
</feature>
<comment type="caution">
    <text evidence="2">The sequence shown here is derived from an EMBL/GenBank/DDBJ whole genome shotgun (WGS) entry which is preliminary data.</text>
</comment>
<protein>
    <submittedName>
        <fullName evidence="2">Divalent cation transporter</fullName>
    </submittedName>
</protein>
<dbReference type="RefSeq" id="WP_181736430.1">
    <property type="nucleotide sequence ID" value="NZ_JACEMT010000030.1"/>
</dbReference>
<evidence type="ECO:0000313" key="3">
    <source>
        <dbReference type="Proteomes" id="UP000538931"/>
    </source>
</evidence>